<proteinExistence type="predicted"/>
<keyword evidence="3" id="KW-1185">Reference proteome</keyword>
<dbReference type="RefSeq" id="WP_138085707.1">
    <property type="nucleotide sequence ID" value="NZ_VAUV01000005.1"/>
</dbReference>
<comment type="caution">
    <text evidence="2">The sequence shown here is derived from an EMBL/GenBank/DDBJ whole genome shotgun (WGS) entry which is preliminary data.</text>
</comment>
<dbReference type="EMBL" id="VAUV01000005">
    <property type="protein sequence ID" value="TLD71494.1"/>
    <property type="molecule type" value="Genomic_DNA"/>
</dbReference>
<reference evidence="2 3" key="1">
    <citation type="submission" date="2019-05" db="EMBL/GenBank/DDBJ databases">
        <title>Verrucobacter flavum gen. nov., sp. nov. a new member of the family Verrucomicrobiaceae.</title>
        <authorList>
            <person name="Szuroczki S."/>
            <person name="Abbaszade G."/>
            <person name="Szabo A."/>
            <person name="Felfoldi T."/>
            <person name="Schumann P."/>
            <person name="Boka K."/>
            <person name="Keki Z."/>
            <person name="Toumi M."/>
            <person name="Toth E."/>
        </authorList>
    </citation>
    <scope>NUCLEOTIDE SEQUENCE [LARGE SCALE GENOMIC DNA]</scope>
    <source>
        <strain evidence="2 3">MG-N-17</strain>
    </source>
</reference>
<name>A0A5R8KGQ5_9BACT</name>
<evidence type="ECO:0000313" key="3">
    <source>
        <dbReference type="Proteomes" id="UP000306196"/>
    </source>
</evidence>
<evidence type="ECO:0008006" key="4">
    <source>
        <dbReference type="Google" id="ProtNLM"/>
    </source>
</evidence>
<protein>
    <recommendedName>
        <fullName evidence="4">Helix-turn-helix domain-containing protein</fullName>
    </recommendedName>
</protein>
<organism evidence="2 3">
    <name type="scientific">Phragmitibacter flavus</name>
    <dbReference type="NCBI Taxonomy" id="2576071"/>
    <lineage>
        <taxon>Bacteria</taxon>
        <taxon>Pseudomonadati</taxon>
        <taxon>Verrucomicrobiota</taxon>
        <taxon>Verrucomicrobiia</taxon>
        <taxon>Verrucomicrobiales</taxon>
        <taxon>Verrucomicrobiaceae</taxon>
        <taxon>Phragmitibacter</taxon>
    </lineage>
</organism>
<feature type="compositionally biased region" description="Basic and acidic residues" evidence="1">
    <location>
        <begin position="102"/>
        <end position="113"/>
    </location>
</feature>
<evidence type="ECO:0000256" key="1">
    <source>
        <dbReference type="SAM" id="MobiDB-lite"/>
    </source>
</evidence>
<dbReference type="AlphaFoldDB" id="A0A5R8KGQ5"/>
<evidence type="ECO:0000313" key="2">
    <source>
        <dbReference type="EMBL" id="TLD71494.1"/>
    </source>
</evidence>
<accession>A0A5R8KGQ5</accession>
<gene>
    <name evidence="2" type="ORF">FEM03_08190</name>
</gene>
<dbReference type="OrthoDB" id="9847155at2"/>
<sequence>MTSESASKRVAYSPGEFAELFGKSQTWGYRQIYGGKVTAITEHGRILIPAKEVERVLESAGIYNGKEKPKLSKQGVKKLTPEQLGKWEQFVKSRRQKTTSVVKDKGKQRDVKTSKTGTRKSILNRVAKSWRGKSKSV</sequence>
<dbReference type="Proteomes" id="UP000306196">
    <property type="component" value="Unassembled WGS sequence"/>
</dbReference>
<feature type="region of interest" description="Disordered" evidence="1">
    <location>
        <begin position="98"/>
        <end position="120"/>
    </location>
</feature>